<feature type="domain" description="TonB-dependent receptor plug" evidence="12">
    <location>
        <begin position="54"/>
        <end position="168"/>
    </location>
</feature>
<gene>
    <name evidence="13" type="ORF">ACFQ24_21555</name>
</gene>
<dbReference type="Pfam" id="PF07715">
    <property type="entry name" value="Plug"/>
    <property type="match status" value="1"/>
</dbReference>
<reference evidence="14" key="1">
    <citation type="journal article" date="2019" name="Int. J. Syst. Evol. Microbiol.">
        <title>The Global Catalogue of Microorganisms (GCM) 10K type strain sequencing project: providing services to taxonomists for standard genome sequencing and annotation.</title>
        <authorList>
            <consortium name="The Broad Institute Genomics Platform"/>
            <consortium name="The Broad Institute Genome Sequencing Center for Infectious Disease"/>
            <person name="Wu L."/>
            <person name="Ma J."/>
        </authorList>
    </citation>
    <scope>NUCLEOTIDE SEQUENCE [LARGE SCALE GENOMIC DNA]</scope>
    <source>
        <strain evidence="14">CCUG 54329</strain>
    </source>
</reference>
<dbReference type="Gene3D" id="2.170.130.10">
    <property type="entry name" value="TonB-dependent receptor, plug domain"/>
    <property type="match status" value="1"/>
</dbReference>
<dbReference type="InterPro" id="IPR036942">
    <property type="entry name" value="Beta-barrel_TonB_sf"/>
</dbReference>
<feature type="chain" id="PRO_5045221796" evidence="10">
    <location>
        <begin position="18"/>
        <end position="969"/>
    </location>
</feature>
<name>A0ABW3P8W6_9SPHN</name>
<dbReference type="PROSITE" id="PS52016">
    <property type="entry name" value="TONB_DEPENDENT_REC_3"/>
    <property type="match status" value="1"/>
</dbReference>
<comment type="similarity">
    <text evidence="8 9">Belongs to the TonB-dependent receptor family.</text>
</comment>
<evidence type="ECO:0000256" key="1">
    <source>
        <dbReference type="ARBA" id="ARBA00004571"/>
    </source>
</evidence>
<keyword evidence="6 8" id="KW-0472">Membrane</keyword>
<keyword evidence="4 8" id="KW-0812">Transmembrane</keyword>
<evidence type="ECO:0000256" key="10">
    <source>
        <dbReference type="SAM" id="SignalP"/>
    </source>
</evidence>
<organism evidence="13 14">
    <name type="scientific">Sphingobium olei</name>
    <dbReference type="NCBI Taxonomy" id="420955"/>
    <lineage>
        <taxon>Bacteria</taxon>
        <taxon>Pseudomonadati</taxon>
        <taxon>Pseudomonadota</taxon>
        <taxon>Alphaproteobacteria</taxon>
        <taxon>Sphingomonadales</taxon>
        <taxon>Sphingomonadaceae</taxon>
        <taxon>Sphingobium</taxon>
    </lineage>
</organism>
<keyword evidence="13" id="KW-0675">Receptor</keyword>
<comment type="caution">
    <text evidence="13">The sequence shown here is derived from an EMBL/GenBank/DDBJ whole genome shotgun (WGS) entry which is preliminary data.</text>
</comment>
<evidence type="ECO:0000313" key="13">
    <source>
        <dbReference type="EMBL" id="MFD1107463.1"/>
    </source>
</evidence>
<keyword evidence="3 8" id="KW-1134">Transmembrane beta strand</keyword>
<evidence type="ECO:0000256" key="5">
    <source>
        <dbReference type="ARBA" id="ARBA00023077"/>
    </source>
</evidence>
<keyword evidence="7 8" id="KW-0998">Cell outer membrane</keyword>
<evidence type="ECO:0000256" key="2">
    <source>
        <dbReference type="ARBA" id="ARBA00022448"/>
    </source>
</evidence>
<dbReference type="Pfam" id="PF00593">
    <property type="entry name" value="TonB_dep_Rec_b-barrel"/>
    <property type="match status" value="1"/>
</dbReference>
<feature type="domain" description="TonB-dependent receptor-like beta-barrel" evidence="11">
    <location>
        <begin position="414"/>
        <end position="937"/>
    </location>
</feature>
<evidence type="ECO:0000256" key="4">
    <source>
        <dbReference type="ARBA" id="ARBA00022692"/>
    </source>
</evidence>
<dbReference type="PANTHER" id="PTHR47234">
    <property type="match status" value="1"/>
</dbReference>
<proteinExistence type="inferred from homology"/>
<evidence type="ECO:0000256" key="8">
    <source>
        <dbReference type="PROSITE-ProRule" id="PRU01360"/>
    </source>
</evidence>
<keyword evidence="5 9" id="KW-0798">TonB box</keyword>
<evidence type="ECO:0000259" key="12">
    <source>
        <dbReference type="Pfam" id="PF07715"/>
    </source>
</evidence>
<dbReference type="InterPro" id="IPR037066">
    <property type="entry name" value="Plug_dom_sf"/>
</dbReference>
<dbReference type="EMBL" id="JBHTLS010000135">
    <property type="protein sequence ID" value="MFD1107463.1"/>
    <property type="molecule type" value="Genomic_DNA"/>
</dbReference>
<evidence type="ECO:0000256" key="6">
    <source>
        <dbReference type="ARBA" id="ARBA00023136"/>
    </source>
</evidence>
<dbReference type="PANTHER" id="PTHR47234:SF3">
    <property type="entry name" value="SECRETIN_TONB SHORT N-TERMINAL DOMAIN-CONTAINING PROTEIN"/>
    <property type="match status" value="1"/>
</dbReference>
<evidence type="ECO:0000313" key="14">
    <source>
        <dbReference type="Proteomes" id="UP001597203"/>
    </source>
</evidence>
<protein>
    <submittedName>
        <fullName evidence="13">TonB-dependent receptor plug domain-containing protein</fullName>
    </submittedName>
</protein>
<dbReference type="Proteomes" id="UP001597203">
    <property type="component" value="Unassembled WGS sequence"/>
</dbReference>
<dbReference type="Gene3D" id="2.40.170.20">
    <property type="entry name" value="TonB-dependent receptor, beta-barrel domain"/>
    <property type="match status" value="1"/>
</dbReference>
<accession>A0ABW3P8W6</accession>
<keyword evidence="14" id="KW-1185">Reference proteome</keyword>
<dbReference type="InterPro" id="IPR000531">
    <property type="entry name" value="Beta-barrel_TonB"/>
</dbReference>
<dbReference type="SUPFAM" id="SSF56935">
    <property type="entry name" value="Porins"/>
    <property type="match status" value="1"/>
</dbReference>
<sequence length="969" mass="104315">MAALSVGLAYAPAFAQAAGQAATSQTAAPQEGEERAAAPDIIVTGSRIKASGYTAPTPTTVVDETAIQANAQPNIFTTIAQLPSLQGSSGTQTNTFSTSSGQQGLSSFSLRGLGAIRTLTLLDGQRVVGANVTGTPDISLFPQLLVQRVDVVNGGASSSYGSDAVGGVVNFITDTRFKGLKGNIQGSITDYGDDETVLVQLAGGKSFADDTVHLIVSGEYSDEAGVGPGPFGIGLAGGRDWFIQRTLVNRNITNDGNPQLVLRDYAQSIGFTKYGLITAGPLQGIAFDQSGRPFQFQYGSNGVPARNAAGTVIGCDFGFCQGGDVSGNVDSGRSIKSAIERFNIYSRLGYDFAPNNEVYVTVNVGQVKTNNQPINGQNRPNLTIQCENPFVPQIVRDQCAASGITSFRFGTSNAALGNTRVYTDRRQYRFVAGAKGEFPVLGTDWNYDAYYEHGINYTDIDVKNILLSRRFDRAIDAISLNGVIVCRDPVARANGCQPLNIIGGTPSEAALRYVQPENGPYQRTKQTQDVVSLNFSGQPFDSWAGPVSVAFGGEYRREFYRVNADPYGAGGTNTPFNADYPADPVLLADGVNWYAGNYRNGRGAYNVKEGYVEVDVPVINSDAAGRANINAAARVTNYSTSGTVWTWKVGGTWELPIDGFRLRGVTSRDIRAPNLSELFAAPVTTTLPNFFDPFNNRNVLALQYTVGNPELTPEIARNTTAGISLSNPSWLPGFSASFDWYKIKIDDVIGSLGAGDIVNYCFTGILPQTCNSFNLNNPNGPNFINVQSFNFASIKTEGFDIEASYQWRNPLGLPGTLTLRGLATHVAKYISDTGLPGTIPNDQAGQNLGATPDWKWMAQQTYSNDQFSFFLQERWFSDGVISNNYVECEPGSCPLSTGNNQTISPQDNQIPGAFYMDVGGTYNLTPQITAYFKVDNLFNRDPAIVHIFSNPALYDALGRTYRAGVRFKM</sequence>
<evidence type="ECO:0000259" key="11">
    <source>
        <dbReference type="Pfam" id="PF00593"/>
    </source>
</evidence>
<feature type="signal peptide" evidence="10">
    <location>
        <begin position="1"/>
        <end position="17"/>
    </location>
</feature>
<evidence type="ECO:0000256" key="9">
    <source>
        <dbReference type="RuleBase" id="RU003357"/>
    </source>
</evidence>
<keyword evidence="2 8" id="KW-0813">Transport</keyword>
<evidence type="ECO:0000256" key="3">
    <source>
        <dbReference type="ARBA" id="ARBA00022452"/>
    </source>
</evidence>
<evidence type="ECO:0000256" key="7">
    <source>
        <dbReference type="ARBA" id="ARBA00023237"/>
    </source>
</evidence>
<dbReference type="RefSeq" id="WP_380915041.1">
    <property type="nucleotide sequence ID" value="NZ_JBHTLS010000135.1"/>
</dbReference>
<dbReference type="InterPro" id="IPR012910">
    <property type="entry name" value="Plug_dom"/>
</dbReference>
<keyword evidence="10" id="KW-0732">Signal</keyword>
<dbReference type="InterPro" id="IPR039426">
    <property type="entry name" value="TonB-dep_rcpt-like"/>
</dbReference>
<comment type="subcellular location">
    <subcellularLocation>
        <location evidence="1 8">Cell outer membrane</location>
        <topology evidence="1 8">Multi-pass membrane protein</topology>
    </subcellularLocation>
</comment>